<gene>
    <name evidence="1" type="ORF">CCAND93_490004</name>
</gene>
<evidence type="ECO:0000313" key="2">
    <source>
        <dbReference type="Proteomes" id="UP000038200"/>
    </source>
</evidence>
<sequence>MKKYFSILLLLGGFLLMSCENFFKSEVDPPQISTQPQLVVHSYISAGSPDVKVKVALSNPIFGSRSESGMPSVSDARVTLRNDQYGSVTIPYETHSGYYIISTTNFPIEAGKTYYLEVQDTKGNKATAHCTVPHDIVGDVQNLKLINTKSEGSDAYQVSFDFQDTANQRNYYIPVILVRQELSNYDRRLEAKFFTDNNRDGHRITVRSEKEFGSAQYVKKVIVTLYNADVNFYEYARSVSSQNEAQDAGPFAETVILNSNIKGGLGVFGAYTKKVVTLEL</sequence>
<dbReference type="Proteomes" id="UP000038200">
    <property type="component" value="Unassembled WGS sequence"/>
</dbReference>
<name>A0A0B7HVC8_9FLAO</name>
<dbReference type="Pfam" id="PF14054">
    <property type="entry name" value="DUF4249"/>
    <property type="match status" value="1"/>
</dbReference>
<evidence type="ECO:0000313" key="1">
    <source>
        <dbReference type="EMBL" id="CEN53588.1"/>
    </source>
</evidence>
<dbReference type="RefSeq" id="WP_082021467.1">
    <property type="nucleotide sequence ID" value="NZ_CDOH01000107.1"/>
</dbReference>
<proteinExistence type="predicted"/>
<dbReference type="STRING" id="1848903.CCAND38_460027"/>
<reference evidence="1 2" key="1">
    <citation type="submission" date="2015-01" db="EMBL/GenBank/DDBJ databases">
        <authorList>
            <person name="MANFREDI Pablo"/>
        </authorList>
    </citation>
    <scope>NUCLEOTIDE SEQUENCE [LARGE SCALE GENOMIC DNA]</scope>
    <source>
        <strain evidence="1 2">CcD93</strain>
    </source>
</reference>
<evidence type="ECO:0008006" key="3">
    <source>
        <dbReference type="Google" id="ProtNLM"/>
    </source>
</evidence>
<organism evidence="1 2">
    <name type="scientific">Capnocytophaga canis</name>
    <dbReference type="NCBI Taxonomy" id="1848903"/>
    <lineage>
        <taxon>Bacteria</taxon>
        <taxon>Pseudomonadati</taxon>
        <taxon>Bacteroidota</taxon>
        <taxon>Flavobacteriia</taxon>
        <taxon>Flavobacteriales</taxon>
        <taxon>Flavobacteriaceae</taxon>
        <taxon>Capnocytophaga</taxon>
    </lineage>
</organism>
<dbReference type="EMBL" id="CDOL01000238">
    <property type="protein sequence ID" value="CEN53588.1"/>
    <property type="molecule type" value="Genomic_DNA"/>
</dbReference>
<protein>
    <recommendedName>
        <fullName evidence="3">DUF4249 domain-containing protein</fullName>
    </recommendedName>
</protein>
<dbReference type="PROSITE" id="PS51257">
    <property type="entry name" value="PROKAR_LIPOPROTEIN"/>
    <property type="match status" value="1"/>
</dbReference>
<dbReference type="OrthoDB" id="1430047at2"/>
<dbReference type="InterPro" id="IPR025345">
    <property type="entry name" value="DUF4249"/>
</dbReference>
<accession>A0A0B7HVC8</accession>
<dbReference type="AlphaFoldDB" id="A0A0B7HVC8"/>